<dbReference type="InterPro" id="IPR008023">
    <property type="entry name" value="DUF748"/>
</dbReference>
<dbReference type="EMBL" id="JAGXFD010000002">
    <property type="protein sequence ID" value="MBZ9569204.1"/>
    <property type="molecule type" value="Genomic_DNA"/>
</dbReference>
<comment type="caution">
    <text evidence="2">The sequence shown here is derived from an EMBL/GenBank/DDBJ whole genome shotgun (WGS) entry which is preliminary data.</text>
</comment>
<evidence type="ECO:0000256" key="1">
    <source>
        <dbReference type="SAM" id="MobiDB-lite"/>
    </source>
</evidence>
<name>A0ABS7X410_9GAMM</name>
<dbReference type="PANTHER" id="PTHR30441">
    <property type="entry name" value="DUF748 DOMAIN-CONTAINING PROTEIN"/>
    <property type="match status" value="1"/>
</dbReference>
<dbReference type="InterPro" id="IPR052894">
    <property type="entry name" value="AsmA-related"/>
</dbReference>
<dbReference type="Proteomes" id="UP001319883">
    <property type="component" value="Unassembled WGS sequence"/>
</dbReference>
<proteinExistence type="predicted"/>
<dbReference type="RefSeq" id="WP_224421511.1">
    <property type="nucleotide sequence ID" value="NZ_JAGXFD010000002.1"/>
</dbReference>
<evidence type="ECO:0000313" key="2">
    <source>
        <dbReference type="EMBL" id="MBZ9569204.1"/>
    </source>
</evidence>
<dbReference type="Pfam" id="PF05359">
    <property type="entry name" value="DUF748"/>
    <property type="match status" value="2"/>
</dbReference>
<feature type="compositionally biased region" description="Low complexity" evidence="1">
    <location>
        <begin position="563"/>
        <end position="575"/>
    </location>
</feature>
<dbReference type="PANTHER" id="PTHR30441:SF8">
    <property type="entry name" value="DUF748 DOMAIN-CONTAINING PROTEIN"/>
    <property type="match status" value="1"/>
</dbReference>
<sequence>MAIRNKAARGGHRKGRWLAGLLLVAGVLVIGWQWALPRYVATRLTGTLSAMTGREVTVKQVEVTPWQATVRLEGLRIAGEAGQPPVLASREVDARLAWSSLWHPGWHVEQLHFTAPRLRLIWREDGTWNLAQLFGGGGGEKAPLRIDRLTAEQGRFDWVNRRPSRPVTLSLASASLTATGYDSRDAEPMKLDVKADWAGRPFTAEGTLGFAPWQADLAFRVEALPVAVVSRYVAYLTRAEVPHGTLSGRVRLRAGSASSSGTTLTAQGSLADIQATTPDGAPLGRFAHVAVEGVHFDSEASRLTIDAIRLAHPWWQVTIDEALTTNLGAWLPPGGGSGQGQGKRRGLRWSLARLAISDGRVALEDRHLSRPVSLKLAALHGDWTGLGAGEGDGALTLDGRVDGESPLRIEGTFQPLKRPLQGDMTLHVEQLALTTFAPYIRRFGGYRIEQGRVTLDAAYRIRDGRLRAETQVVLHRLDLGEPVPGEAPDLPARLLVGLLQGDDGVIRFEVPVTIPLDDPELDVGSVVGQAIREALENLVTSPLETLSSVAGGEGDEAGDAGKESPAGADSGSSAAESDRPESPAPSADETESTGSPTGSPKGSLYQRARTRE</sequence>
<feature type="region of interest" description="Disordered" evidence="1">
    <location>
        <begin position="547"/>
        <end position="612"/>
    </location>
</feature>
<evidence type="ECO:0000313" key="3">
    <source>
        <dbReference type="Proteomes" id="UP001319883"/>
    </source>
</evidence>
<organism evidence="2 3">
    <name type="scientific">Modicisalibacter tunisiensis</name>
    <dbReference type="NCBI Taxonomy" id="390637"/>
    <lineage>
        <taxon>Bacteria</taxon>
        <taxon>Pseudomonadati</taxon>
        <taxon>Pseudomonadota</taxon>
        <taxon>Gammaproteobacteria</taxon>
        <taxon>Oceanospirillales</taxon>
        <taxon>Halomonadaceae</taxon>
        <taxon>Modicisalibacter</taxon>
    </lineage>
</organism>
<accession>A0ABS7X410</accession>
<keyword evidence="3" id="KW-1185">Reference proteome</keyword>
<reference evidence="2 3" key="1">
    <citation type="submission" date="2021-05" db="EMBL/GenBank/DDBJ databases">
        <title>Petroleum and Energy Research Collection (APPE): ex situ preservation of microbial diversity associated with the oil industry and exploitation of its biotechnological potential.</title>
        <authorList>
            <person name="Paixao C.T.M."/>
            <person name="Gomes M.B."/>
            <person name="Oliveira V.M."/>
        </authorList>
    </citation>
    <scope>NUCLEOTIDE SEQUENCE [LARGE SCALE GENOMIC DNA]</scope>
    <source>
        <strain evidence="2 3">LIT2</strain>
    </source>
</reference>
<protein>
    <submittedName>
        <fullName evidence="2">DUF748 domain-containing protein</fullName>
    </submittedName>
</protein>
<gene>
    <name evidence="2" type="ORF">KGQ91_16170</name>
</gene>